<evidence type="ECO:0000313" key="2">
    <source>
        <dbReference type="Proteomes" id="UP000322144"/>
    </source>
</evidence>
<dbReference type="Pfam" id="PF12699">
    <property type="entry name" value="phiKZ_IP"/>
    <property type="match status" value="1"/>
</dbReference>
<sequence length="420" mass="46308">MLDTEIPCTVNTEPAETIIEPAEDIQVEIEDVSDFQNDVAEQEVVESEDLEGVAESLEAYSQLLKQAGDKGITKQSAAMMRIGMKQIDARLNIKREALSLEGFKTCTMRDGLQTTTVSMEDVKERVKELGKRIVEFIARLIERAKAIYQKLAGPKVKTQKAAQQLIAASRAFPAYPGGKMRGSVPENVSEDLKKKAAEIKERKGDIDEESKKIRIEDTTNIVADGENTYDTIATEKAYAVFLYDRLPKALMSVMKFAKDNVGKGDASEYIESVLDHTHSEMTKVVQASIGQDFLPGSIRLSWDMENLGFKIIQGTDSNGPIEVDLRPASAITKFAQECETVLAVMTDDASVNRHNGELQQLSDSLGAKLVTELDDPAVFGAITSLITKIRSLDVLAQVERQIVTSVFAKLAIAKHELTKY</sequence>
<dbReference type="InterPro" id="IPR024413">
    <property type="entry name" value="Phage_phiKZ_Orf92_int-head"/>
</dbReference>
<evidence type="ECO:0008006" key="3">
    <source>
        <dbReference type="Google" id="ProtNLM"/>
    </source>
</evidence>
<reference evidence="1 2" key="1">
    <citation type="submission" date="2019-06" db="EMBL/GenBank/DDBJ databases">
        <title>A distant relative of Phikzvirus genus phages from a therapeutic phage collection.</title>
        <authorList>
            <person name="Hejnowicz M.S."/>
            <person name="Dabrowski K."/>
            <person name="Gawor J."/>
            <person name="Weber-Dabrowska B."/>
            <person name="Gromadka R."/>
            <person name="Lobocka M.B."/>
        </authorList>
    </citation>
    <scope>NUCLEOTIDE SEQUENCE [LARGE SCALE GENOMIC DNA]</scope>
</reference>
<accession>A0A5C1K7T9</accession>
<dbReference type="RefSeq" id="YP_010660840.1">
    <property type="nucleotide sequence ID" value="NC_070882.1"/>
</dbReference>
<dbReference type="Proteomes" id="UP000322144">
    <property type="component" value="Segment"/>
</dbReference>
<proteinExistence type="predicted"/>
<organism evidence="1 2">
    <name type="scientific">Pseudomonas phage vB_PaeM_PS119XW</name>
    <dbReference type="NCBI Taxonomy" id="2601632"/>
    <lineage>
        <taxon>Viruses</taxon>
        <taxon>Duplodnaviria</taxon>
        <taxon>Heunggongvirae</taxon>
        <taxon>Uroviricota</taxon>
        <taxon>Caudoviricetes</taxon>
        <taxon>Chimalliviridae</taxon>
        <taxon>Pawinskivirus</taxon>
        <taxon>Pawinskivirus PS119XW</taxon>
    </lineage>
</organism>
<dbReference type="GeneID" id="77936850"/>
<evidence type="ECO:0000313" key="1">
    <source>
        <dbReference type="EMBL" id="QEM41829.1"/>
    </source>
</evidence>
<dbReference type="KEGG" id="vg:77936850"/>
<dbReference type="EMBL" id="MN103543">
    <property type="protein sequence ID" value="QEM41829.1"/>
    <property type="molecule type" value="Genomic_DNA"/>
</dbReference>
<name>A0A5C1K7T9_9CAUD</name>
<keyword evidence="2" id="KW-1185">Reference proteome</keyword>
<protein>
    <recommendedName>
        <fullName evidence="3">Virion structural protein</fullName>
    </recommendedName>
</protein>